<comment type="subcellular location">
    <subcellularLocation>
        <location evidence="1">Cell membrane</location>
        <topology evidence="1">Lipid-anchor</topology>
    </subcellularLocation>
</comment>
<dbReference type="Gene3D" id="3.40.190.10">
    <property type="entry name" value="Periplasmic binding protein-like II"/>
    <property type="match status" value="1"/>
</dbReference>
<dbReference type="InterPro" id="IPR030678">
    <property type="entry name" value="Peptide/Ni-bd"/>
</dbReference>
<proteinExistence type="inferred from homology"/>
<dbReference type="InterPro" id="IPR039424">
    <property type="entry name" value="SBP_5"/>
</dbReference>
<dbReference type="SUPFAM" id="SSF53850">
    <property type="entry name" value="Periplasmic binding protein-like II"/>
    <property type="match status" value="1"/>
</dbReference>
<dbReference type="Proteomes" id="UP000546970">
    <property type="component" value="Unassembled WGS sequence"/>
</dbReference>
<evidence type="ECO:0000256" key="2">
    <source>
        <dbReference type="ARBA" id="ARBA00005695"/>
    </source>
</evidence>
<organism evidence="5 6">
    <name type="scientific">Collinsella acetigenes</name>
    <dbReference type="NCBI Taxonomy" id="2713419"/>
    <lineage>
        <taxon>Bacteria</taxon>
        <taxon>Bacillati</taxon>
        <taxon>Actinomycetota</taxon>
        <taxon>Coriobacteriia</taxon>
        <taxon>Coriobacteriales</taxon>
        <taxon>Coriobacteriaceae</taxon>
        <taxon>Collinsella</taxon>
    </lineage>
</organism>
<comment type="caution">
    <text evidence="5">The sequence shown here is derived from an EMBL/GenBank/DDBJ whole genome shotgun (WGS) entry which is preliminary data.</text>
</comment>
<keyword evidence="6" id="KW-1185">Reference proteome</keyword>
<dbReference type="PANTHER" id="PTHR30290:SF83">
    <property type="entry name" value="ABC TRANSPORTER SUBSTRATE-BINDING PROTEIN"/>
    <property type="match status" value="1"/>
</dbReference>
<protein>
    <submittedName>
        <fullName evidence="5">ABC transporter substrate-binding protein</fullName>
    </submittedName>
</protein>
<dbReference type="PROSITE" id="PS01040">
    <property type="entry name" value="SBP_BACTERIAL_5"/>
    <property type="match status" value="1"/>
</dbReference>
<keyword evidence="3" id="KW-0732">Signal</keyword>
<name>A0A7X9UBC2_9ACTN</name>
<dbReference type="Gene3D" id="3.90.76.10">
    <property type="entry name" value="Dipeptide-binding Protein, Domain 1"/>
    <property type="match status" value="1"/>
</dbReference>
<accession>A0A7X9UBC2</accession>
<evidence type="ECO:0000259" key="4">
    <source>
        <dbReference type="Pfam" id="PF00496"/>
    </source>
</evidence>
<dbReference type="GO" id="GO:1904680">
    <property type="term" value="F:peptide transmembrane transporter activity"/>
    <property type="evidence" value="ECO:0007669"/>
    <property type="project" value="TreeGrafter"/>
</dbReference>
<dbReference type="PIRSF" id="PIRSF002741">
    <property type="entry name" value="MppA"/>
    <property type="match status" value="1"/>
</dbReference>
<dbReference type="EMBL" id="JABBCP010000002">
    <property type="protein sequence ID" value="NMF55343.1"/>
    <property type="molecule type" value="Genomic_DNA"/>
</dbReference>
<dbReference type="RefSeq" id="WP_169277042.1">
    <property type="nucleotide sequence ID" value="NZ_JABBCP010000002.1"/>
</dbReference>
<dbReference type="InterPro" id="IPR023765">
    <property type="entry name" value="SBP_5_CS"/>
</dbReference>
<sequence>MADFKFHEPVMGRRAFVGGSLAASSLAFLAACGKKGGSSTAGSASGATSGATVNYYINNPVCIDPYNVREDQGTQVSFQLFDALTNFDYDKNEIVGLAAESWDASDDATEFTFHLRKGAKFHNGDAVDAEAFKRAWTRVVYPKSAVAMEYSPSEVSYHLSFVEGYDELAAGDADEFAGLSCPDDLTFVVKLSAPYADFPYVASHPALAPVPAAAEDDAKNFYLAPIGNGPFQMDGKWEDGQEINLKKFDDYYGKNKAKVDGVHFTVQKDVETAWKEFQAGNLDICDVPVPQIDSAIKDRGESKDGYTMSDGQHMLLGGESSVYYLVVNNTAEPFNNADVRRGVSMAINREAICKTLFKGTRTPADGIIPPGIDGYQEGAWEYCKYDVDAAKECLDKAGYPAGSDGSRGLKLTLSYNQDGGHKEIMESVIGDLEKVGLEVVSDTPEWSALLDQYQQLDYQFGRLGWIADYPIMDNFLYPLFHSDSLGGDNRSGYSNAEVDKDITEARATVDDKERIEKMHAADKIIAADCPVIPLMFYSHVTAGSDRIKSFYLDPQKHAYLNRTELSA</sequence>
<dbReference type="PANTHER" id="PTHR30290">
    <property type="entry name" value="PERIPLASMIC BINDING COMPONENT OF ABC TRANSPORTER"/>
    <property type="match status" value="1"/>
</dbReference>
<dbReference type="CDD" id="cd00995">
    <property type="entry name" value="PBP2_NikA_DppA_OppA_like"/>
    <property type="match status" value="1"/>
</dbReference>
<dbReference type="PROSITE" id="PS51257">
    <property type="entry name" value="PROKAR_LIPOPROTEIN"/>
    <property type="match status" value="1"/>
</dbReference>
<evidence type="ECO:0000256" key="1">
    <source>
        <dbReference type="ARBA" id="ARBA00004193"/>
    </source>
</evidence>
<comment type="similarity">
    <text evidence="2">Belongs to the bacterial solute-binding protein 5 family.</text>
</comment>
<dbReference type="AlphaFoldDB" id="A0A7X9UBC2"/>
<dbReference type="Gene3D" id="3.10.105.10">
    <property type="entry name" value="Dipeptide-binding Protein, Domain 3"/>
    <property type="match status" value="1"/>
</dbReference>
<feature type="domain" description="Solute-binding protein family 5" evidence="4">
    <location>
        <begin position="93"/>
        <end position="483"/>
    </location>
</feature>
<dbReference type="GO" id="GO:0043190">
    <property type="term" value="C:ATP-binding cassette (ABC) transporter complex"/>
    <property type="evidence" value="ECO:0007669"/>
    <property type="project" value="InterPro"/>
</dbReference>
<gene>
    <name evidence="5" type="ORF">HF320_03195</name>
</gene>
<evidence type="ECO:0000313" key="6">
    <source>
        <dbReference type="Proteomes" id="UP000546970"/>
    </source>
</evidence>
<dbReference type="InterPro" id="IPR000914">
    <property type="entry name" value="SBP_5_dom"/>
</dbReference>
<dbReference type="Pfam" id="PF00496">
    <property type="entry name" value="SBP_bac_5"/>
    <property type="match status" value="1"/>
</dbReference>
<reference evidence="5 6" key="1">
    <citation type="submission" date="2020-04" db="EMBL/GenBank/DDBJ databases">
        <title>Collinsella sp. KGMB02528 nov., an anaerobic actinobacterium isolated from human feces.</title>
        <authorList>
            <person name="Han K.-I."/>
            <person name="Eom M.K."/>
            <person name="Kim J.-S."/>
            <person name="Lee K.C."/>
            <person name="Suh M.K."/>
            <person name="Park S.-H."/>
            <person name="Lee J.H."/>
            <person name="Kang S.W."/>
            <person name="Park J.-E."/>
            <person name="Oh B.S."/>
            <person name="Yu S.Y."/>
            <person name="Choi S.-H."/>
            <person name="Lee D.H."/>
            <person name="Yoon H."/>
            <person name="Kim B.-Y."/>
            <person name="Lee J.H."/>
            <person name="Lee J.-S."/>
        </authorList>
    </citation>
    <scope>NUCLEOTIDE SEQUENCE [LARGE SCALE GENOMIC DNA]</scope>
    <source>
        <strain evidence="5 6">KGMB02528</strain>
    </source>
</reference>
<dbReference type="GO" id="GO:0015833">
    <property type="term" value="P:peptide transport"/>
    <property type="evidence" value="ECO:0007669"/>
    <property type="project" value="TreeGrafter"/>
</dbReference>
<evidence type="ECO:0000256" key="3">
    <source>
        <dbReference type="ARBA" id="ARBA00022729"/>
    </source>
</evidence>
<dbReference type="GO" id="GO:0042597">
    <property type="term" value="C:periplasmic space"/>
    <property type="evidence" value="ECO:0007669"/>
    <property type="project" value="UniProtKB-ARBA"/>
</dbReference>
<evidence type="ECO:0000313" key="5">
    <source>
        <dbReference type="EMBL" id="NMF55343.1"/>
    </source>
</evidence>